<dbReference type="GO" id="GO:0017171">
    <property type="term" value="F:serine hydrolase activity"/>
    <property type="evidence" value="ECO:0007669"/>
    <property type="project" value="TreeGrafter"/>
</dbReference>
<feature type="signal peptide" evidence="6">
    <location>
        <begin position="1"/>
        <end position="19"/>
    </location>
</feature>
<keyword evidence="6" id="KW-0732">Signal</keyword>
<dbReference type="Gene3D" id="3.40.50.1820">
    <property type="entry name" value="alpha/beta hydrolase"/>
    <property type="match status" value="1"/>
</dbReference>
<dbReference type="CDD" id="cd00707">
    <property type="entry name" value="Pancreat_lipase_like"/>
    <property type="match status" value="1"/>
</dbReference>
<dbReference type="Pfam" id="PF00151">
    <property type="entry name" value="Lipase"/>
    <property type="match status" value="1"/>
</dbReference>
<evidence type="ECO:0000259" key="7">
    <source>
        <dbReference type="Pfam" id="PF00151"/>
    </source>
</evidence>
<dbReference type="Proteomes" id="UP001497382">
    <property type="component" value="Unassembled WGS sequence"/>
</dbReference>
<dbReference type="InterPro" id="IPR033906">
    <property type="entry name" value="Lipase_N"/>
</dbReference>
<sequence length="452" mass="49873">MAQLLWIILLSVFFTGGDCKRKLSDKNISEDISEDDEKCPEGMSSWLDSSTGYIQSVVDSMFSSKKKVDSTFLCFSRENDHEPCYVTNRNFSAWNSNCCDFDPTVKTVFIIPGFKDSYAPWTRKLKDALILREDCNVFIVEYGQPSETYSEALKNIPKVGKQVAVFIRKLMKSKGLYLQHVHIIGHSVGAHSAGFAGKEIKKKKRFAGRITGFDPAGPGFYDATPDQRLDVTDASFVDVIHTNKGCSRLEGFGSPDAVGHFDFYPNGGALQPGCLKVSEFLGEMDFGLFKSTFKYVFGTPEQFEKKNVTDLLCSHDRSYVLFTASILNESCKFRSVQCSSWKRYVSNQCDDVPDPVFVPGVRIRCWGPGHRPGHDCSGRRLLRGPAEGRGPALRPRAAGHLRDGQDAGGLQLLRGGRSGKLAQDPVGEGRVGGRPVRAPAPLVLRGGSAQVQ</sequence>
<dbReference type="GO" id="GO:0005615">
    <property type="term" value="C:extracellular space"/>
    <property type="evidence" value="ECO:0007669"/>
    <property type="project" value="TreeGrafter"/>
</dbReference>
<comment type="subcellular location">
    <subcellularLocation>
        <location evidence="1">Secreted</location>
    </subcellularLocation>
</comment>
<accession>A0AAV2BAQ3</accession>
<feature type="domain" description="Lipase" evidence="7">
    <location>
        <begin position="57"/>
        <end position="350"/>
    </location>
</feature>
<dbReference type="InterPro" id="IPR000734">
    <property type="entry name" value="TAG_lipase"/>
</dbReference>
<dbReference type="PANTHER" id="PTHR11610">
    <property type="entry name" value="LIPASE"/>
    <property type="match status" value="1"/>
</dbReference>
<dbReference type="EMBL" id="CAXIEN010000304">
    <property type="protein sequence ID" value="CAL1292338.1"/>
    <property type="molecule type" value="Genomic_DNA"/>
</dbReference>
<proteinExistence type="inferred from homology"/>
<evidence type="ECO:0000256" key="2">
    <source>
        <dbReference type="ARBA" id="ARBA00010701"/>
    </source>
</evidence>
<evidence type="ECO:0000313" key="9">
    <source>
        <dbReference type="Proteomes" id="UP001497382"/>
    </source>
</evidence>
<evidence type="ECO:0000313" key="8">
    <source>
        <dbReference type="EMBL" id="CAL1292338.1"/>
    </source>
</evidence>
<evidence type="ECO:0000256" key="4">
    <source>
        <dbReference type="RuleBase" id="RU004262"/>
    </source>
</evidence>
<organism evidence="8 9">
    <name type="scientific">Larinioides sclopetarius</name>
    <dbReference type="NCBI Taxonomy" id="280406"/>
    <lineage>
        <taxon>Eukaryota</taxon>
        <taxon>Metazoa</taxon>
        <taxon>Ecdysozoa</taxon>
        <taxon>Arthropoda</taxon>
        <taxon>Chelicerata</taxon>
        <taxon>Arachnida</taxon>
        <taxon>Araneae</taxon>
        <taxon>Araneomorphae</taxon>
        <taxon>Entelegynae</taxon>
        <taxon>Araneoidea</taxon>
        <taxon>Araneidae</taxon>
        <taxon>Larinioides</taxon>
    </lineage>
</organism>
<name>A0AAV2BAQ3_9ARAC</name>
<comment type="similarity">
    <text evidence="2 4">Belongs to the AB hydrolase superfamily. Lipase family.</text>
</comment>
<dbReference type="GO" id="GO:0016298">
    <property type="term" value="F:lipase activity"/>
    <property type="evidence" value="ECO:0007669"/>
    <property type="project" value="InterPro"/>
</dbReference>
<gene>
    <name evidence="8" type="ORF">LARSCL_LOCUS17598</name>
</gene>
<dbReference type="PRINTS" id="PR00821">
    <property type="entry name" value="TAGLIPASE"/>
</dbReference>
<protein>
    <recommendedName>
        <fullName evidence="7">Lipase domain-containing protein</fullName>
    </recommendedName>
</protein>
<feature type="region of interest" description="Disordered" evidence="5">
    <location>
        <begin position="383"/>
        <end position="440"/>
    </location>
</feature>
<evidence type="ECO:0000256" key="5">
    <source>
        <dbReference type="SAM" id="MobiDB-lite"/>
    </source>
</evidence>
<reference evidence="8 9" key="1">
    <citation type="submission" date="2024-04" db="EMBL/GenBank/DDBJ databases">
        <authorList>
            <person name="Rising A."/>
            <person name="Reimegard J."/>
            <person name="Sonavane S."/>
            <person name="Akerstrom W."/>
            <person name="Nylinder S."/>
            <person name="Hedman E."/>
            <person name="Kallberg Y."/>
        </authorList>
    </citation>
    <scope>NUCLEOTIDE SEQUENCE [LARGE SCALE GENOMIC DNA]</scope>
</reference>
<feature type="chain" id="PRO_5043830632" description="Lipase domain-containing protein" evidence="6">
    <location>
        <begin position="20"/>
        <end position="452"/>
    </location>
</feature>
<keyword evidence="3" id="KW-0964">Secreted</keyword>
<comment type="caution">
    <text evidence="8">The sequence shown here is derived from an EMBL/GenBank/DDBJ whole genome shotgun (WGS) entry which is preliminary data.</text>
</comment>
<dbReference type="SUPFAM" id="SSF53474">
    <property type="entry name" value="alpha/beta-Hydrolases"/>
    <property type="match status" value="1"/>
</dbReference>
<dbReference type="AlphaFoldDB" id="A0AAV2BAQ3"/>
<dbReference type="GO" id="GO:0016042">
    <property type="term" value="P:lipid catabolic process"/>
    <property type="evidence" value="ECO:0007669"/>
    <property type="project" value="TreeGrafter"/>
</dbReference>
<dbReference type="PANTHER" id="PTHR11610:SF173">
    <property type="entry name" value="LIPASE DOMAIN-CONTAINING PROTEIN-RELATED"/>
    <property type="match status" value="1"/>
</dbReference>
<keyword evidence="9" id="KW-1185">Reference proteome</keyword>
<evidence type="ECO:0000256" key="1">
    <source>
        <dbReference type="ARBA" id="ARBA00004613"/>
    </source>
</evidence>
<dbReference type="InterPro" id="IPR013818">
    <property type="entry name" value="Lipase"/>
</dbReference>
<evidence type="ECO:0000256" key="6">
    <source>
        <dbReference type="SAM" id="SignalP"/>
    </source>
</evidence>
<dbReference type="InterPro" id="IPR029058">
    <property type="entry name" value="AB_hydrolase_fold"/>
</dbReference>
<feature type="compositionally biased region" description="Low complexity" evidence="5">
    <location>
        <begin position="408"/>
        <end position="440"/>
    </location>
</feature>
<evidence type="ECO:0000256" key="3">
    <source>
        <dbReference type="ARBA" id="ARBA00022525"/>
    </source>
</evidence>